<accession>A0A9P0MVZ9</accession>
<reference evidence="1" key="1">
    <citation type="submission" date="2022-01" db="EMBL/GenBank/DDBJ databases">
        <authorList>
            <person name="King R."/>
        </authorList>
    </citation>
    <scope>NUCLEOTIDE SEQUENCE</scope>
</reference>
<organism evidence="1 2">
    <name type="scientific">Nezara viridula</name>
    <name type="common">Southern green stink bug</name>
    <name type="synonym">Cimex viridulus</name>
    <dbReference type="NCBI Taxonomy" id="85310"/>
    <lineage>
        <taxon>Eukaryota</taxon>
        <taxon>Metazoa</taxon>
        <taxon>Ecdysozoa</taxon>
        <taxon>Arthropoda</taxon>
        <taxon>Hexapoda</taxon>
        <taxon>Insecta</taxon>
        <taxon>Pterygota</taxon>
        <taxon>Neoptera</taxon>
        <taxon>Paraneoptera</taxon>
        <taxon>Hemiptera</taxon>
        <taxon>Heteroptera</taxon>
        <taxon>Panheteroptera</taxon>
        <taxon>Pentatomomorpha</taxon>
        <taxon>Pentatomoidea</taxon>
        <taxon>Pentatomidae</taxon>
        <taxon>Pentatominae</taxon>
        <taxon>Nezara</taxon>
    </lineage>
</organism>
<sequence length="243" mass="27906">MTSSSDAANTCELQTLLFSHINDRAKECGGKWWRGHSWHRSCEPNICTQELVPRLKYSFKHELFFQLIPFRSGRNNNRTLVGSWRAICQAQEIFLRDGHHTVHPKLYANQTIPLPLTYPEELFKAMNGARCRVRGSIPGSLSTSDHRVADGFLRPNTTSERIYHIRRVSLHHAESLTASNLYRELCIRKPVTPGRCAWRWDSTPWDQRECSSLDSIALAGPSRERYIGGLDKKSQPHKKQSHS</sequence>
<dbReference type="Proteomes" id="UP001152798">
    <property type="component" value="Chromosome 6"/>
</dbReference>
<gene>
    <name evidence="1" type="ORF">NEZAVI_LOCUS13817</name>
</gene>
<evidence type="ECO:0000313" key="2">
    <source>
        <dbReference type="Proteomes" id="UP001152798"/>
    </source>
</evidence>
<proteinExistence type="predicted"/>
<dbReference type="AlphaFoldDB" id="A0A9P0MVZ9"/>
<keyword evidence="2" id="KW-1185">Reference proteome</keyword>
<dbReference type="EMBL" id="OV725082">
    <property type="protein sequence ID" value="CAH1405656.1"/>
    <property type="molecule type" value="Genomic_DNA"/>
</dbReference>
<evidence type="ECO:0000313" key="1">
    <source>
        <dbReference type="EMBL" id="CAH1405656.1"/>
    </source>
</evidence>
<name>A0A9P0MVZ9_NEZVI</name>
<protein>
    <submittedName>
        <fullName evidence="1">Uncharacterized protein</fullName>
    </submittedName>
</protein>